<dbReference type="Pfam" id="PF00293">
    <property type="entry name" value="NUDIX"/>
    <property type="match status" value="1"/>
</dbReference>
<keyword evidence="2 4" id="KW-0378">Hydrolase</keyword>
<sequence>MQRITNCILHDPARDQILLLQKPSRGWWVAPGGKMEPYETITESVVREYREETGLIVQNPELRGIFTIVVEEEQQIKDEWMMFTFYAQQYSGELLTHSPEGLLKWQNPEDIAKLPKAEGDQLYFDHILRSPDIFIKRFRYTPEYNLISVE</sequence>
<organism evidence="4 5">
    <name type="scientific">Caldalkalibacillus horti</name>
    <dbReference type="NCBI Taxonomy" id="77523"/>
    <lineage>
        <taxon>Bacteria</taxon>
        <taxon>Bacillati</taxon>
        <taxon>Bacillota</taxon>
        <taxon>Bacilli</taxon>
        <taxon>Bacillales</taxon>
        <taxon>Bacillaceae</taxon>
        <taxon>Caldalkalibacillus</taxon>
    </lineage>
</organism>
<name>A0ABT9W441_9BACI</name>
<evidence type="ECO:0000313" key="5">
    <source>
        <dbReference type="Proteomes" id="UP001235840"/>
    </source>
</evidence>
<reference evidence="4 5" key="1">
    <citation type="submission" date="2023-07" db="EMBL/GenBank/DDBJ databases">
        <title>Genomic Encyclopedia of Type Strains, Phase IV (KMG-IV): sequencing the most valuable type-strain genomes for metagenomic binning, comparative biology and taxonomic classification.</title>
        <authorList>
            <person name="Goeker M."/>
        </authorList>
    </citation>
    <scope>NUCLEOTIDE SEQUENCE [LARGE SCALE GENOMIC DNA]</scope>
    <source>
        <strain evidence="4 5">DSM 12751</strain>
    </source>
</reference>
<evidence type="ECO:0000313" key="4">
    <source>
        <dbReference type="EMBL" id="MDQ0168011.1"/>
    </source>
</evidence>
<feature type="domain" description="Nudix hydrolase" evidence="3">
    <location>
        <begin position="1"/>
        <end position="128"/>
    </location>
</feature>
<dbReference type="PANTHER" id="PTHR43046">
    <property type="entry name" value="GDP-MANNOSE MANNOSYL HYDROLASE"/>
    <property type="match status" value="1"/>
</dbReference>
<dbReference type="CDD" id="cd18875">
    <property type="entry name" value="NUDIX_Hydrolase"/>
    <property type="match status" value="1"/>
</dbReference>
<dbReference type="PROSITE" id="PS51462">
    <property type="entry name" value="NUDIX"/>
    <property type="match status" value="1"/>
</dbReference>
<dbReference type="EC" id="3.6.1.55" evidence="4"/>
<comment type="cofactor">
    <cofactor evidence="1">
        <name>Mg(2+)</name>
        <dbReference type="ChEBI" id="CHEBI:18420"/>
    </cofactor>
</comment>
<accession>A0ABT9W441</accession>
<evidence type="ECO:0000256" key="1">
    <source>
        <dbReference type="ARBA" id="ARBA00001946"/>
    </source>
</evidence>
<comment type="caution">
    <text evidence="4">The sequence shown here is derived from an EMBL/GenBank/DDBJ whole genome shotgun (WGS) entry which is preliminary data.</text>
</comment>
<dbReference type="EMBL" id="JAUSTY010000022">
    <property type="protein sequence ID" value="MDQ0168011.1"/>
    <property type="molecule type" value="Genomic_DNA"/>
</dbReference>
<dbReference type="PANTHER" id="PTHR43046:SF2">
    <property type="entry name" value="8-OXO-DGTP DIPHOSPHATASE-RELATED"/>
    <property type="match status" value="1"/>
</dbReference>
<protein>
    <submittedName>
        <fullName evidence="4">8-oxo-dGTP diphosphatase</fullName>
        <ecNumber evidence="4">3.6.1.55</ecNumber>
    </submittedName>
</protein>
<evidence type="ECO:0000259" key="3">
    <source>
        <dbReference type="PROSITE" id="PS51462"/>
    </source>
</evidence>
<dbReference type="InterPro" id="IPR015797">
    <property type="entry name" value="NUDIX_hydrolase-like_dom_sf"/>
</dbReference>
<dbReference type="SUPFAM" id="SSF55811">
    <property type="entry name" value="Nudix"/>
    <property type="match status" value="1"/>
</dbReference>
<keyword evidence="5" id="KW-1185">Reference proteome</keyword>
<dbReference type="GO" id="GO:0035539">
    <property type="term" value="F:8-oxo-7,8-dihydrodeoxyguanosine triphosphate pyrophosphatase activity"/>
    <property type="evidence" value="ECO:0007669"/>
    <property type="project" value="UniProtKB-EC"/>
</dbReference>
<dbReference type="Gene3D" id="3.90.79.10">
    <property type="entry name" value="Nucleoside Triphosphate Pyrophosphohydrolase"/>
    <property type="match status" value="1"/>
</dbReference>
<dbReference type="RefSeq" id="WP_307397417.1">
    <property type="nucleotide sequence ID" value="NZ_BAAADK010000017.1"/>
</dbReference>
<evidence type="ECO:0000256" key="2">
    <source>
        <dbReference type="ARBA" id="ARBA00022801"/>
    </source>
</evidence>
<dbReference type="Proteomes" id="UP001235840">
    <property type="component" value="Unassembled WGS sequence"/>
</dbReference>
<proteinExistence type="predicted"/>
<gene>
    <name evidence="4" type="ORF">J2S11_003941</name>
</gene>
<dbReference type="InterPro" id="IPR000086">
    <property type="entry name" value="NUDIX_hydrolase_dom"/>
</dbReference>